<dbReference type="FunFam" id="2.60.120.200:FF:000081">
    <property type="entry name" value="Crumbs 1, cell polarity complex component"/>
    <property type="match status" value="1"/>
</dbReference>
<dbReference type="FunFam" id="2.10.25.10:FF:000004">
    <property type="entry name" value="Neurogenic locus notch 1"/>
    <property type="match status" value="1"/>
</dbReference>
<reference evidence="18 19" key="1">
    <citation type="submission" date="2019-04" db="EMBL/GenBank/DDBJ databases">
        <authorList>
            <consortium name="Wellcome Sanger Institute Data Sharing"/>
        </authorList>
    </citation>
    <scope>NUCLEOTIDE SEQUENCE [LARGE SCALE GENOMIC DNA]</scope>
</reference>
<dbReference type="PROSITE" id="PS00022">
    <property type="entry name" value="EGF_1"/>
    <property type="match status" value="13"/>
</dbReference>
<dbReference type="SUPFAM" id="SSF49899">
    <property type="entry name" value="Concanavalin A-like lectins/glucanases"/>
    <property type="match status" value="3"/>
</dbReference>
<keyword evidence="10 14" id="KW-0472">Membrane</keyword>
<dbReference type="SUPFAM" id="SSF57184">
    <property type="entry name" value="Growth factor receptor domain"/>
    <property type="match status" value="1"/>
</dbReference>
<dbReference type="FunFam" id="2.10.25.10:FF:000045">
    <property type="entry name" value="Slit guidance ligand 2"/>
    <property type="match status" value="1"/>
</dbReference>
<keyword evidence="8" id="KW-0677">Repeat</keyword>
<dbReference type="SMART" id="SM00282">
    <property type="entry name" value="LamG"/>
    <property type="match status" value="3"/>
</dbReference>
<evidence type="ECO:0000256" key="2">
    <source>
        <dbReference type="ARBA" id="ARBA00004498"/>
    </source>
</evidence>
<dbReference type="InterPro" id="IPR000152">
    <property type="entry name" value="EGF-type_Asp/Asn_hydroxyl_site"/>
</dbReference>
<dbReference type="GO" id="GO:0009952">
    <property type="term" value="P:anterior/posterior pattern specification"/>
    <property type="evidence" value="ECO:0007669"/>
    <property type="project" value="UniProtKB-ARBA"/>
</dbReference>
<dbReference type="GO" id="GO:0005509">
    <property type="term" value="F:calcium ion binding"/>
    <property type="evidence" value="ECO:0007669"/>
    <property type="project" value="InterPro"/>
</dbReference>
<keyword evidence="4" id="KW-0272">Extracellular matrix</keyword>
<keyword evidence="9 14" id="KW-1133">Transmembrane helix</keyword>
<dbReference type="PROSITE" id="PS50025">
    <property type="entry name" value="LAM_G_DOMAIN"/>
    <property type="match status" value="3"/>
</dbReference>
<dbReference type="PROSITE" id="PS00010">
    <property type="entry name" value="ASX_HYDROXYL"/>
    <property type="match status" value="12"/>
</dbReference>
<dbReference type="FunFam" id="2.10.25.10:FF:000122">
    <property type="entry name" value="Protein crumbs homolog 2"/>
    <property type="match status" value="1"/>
</dbReference>
<feature type="transmembrane region" description="Helical" evidence="14">
    <location>
        <begin position="1384"/>
        <end position="1408"/>
    </location>
</feature>
<dbReference type="InterPro" id="IPR009030">
    <property type="entry name" value="Growth_fac_rcpt_cys_sf"/>
</dbReference>
<dbReference type="SUPFAM" id="SSF57196">
    <property type="entry name" value="EGF/Laminin"/>
    <property type="match status" value="12"/>
</dbReference>
<feature type="disulfide bond" evidence="13">
    <location>
        <begin position="126"/>
        <end position="135"/>
    </location>
</feature>
<feature type="domain" description="EGF-like" evidence="17">
    <location>
        <begin position="453"/>
        <end position="495"/>
    </location>
</feature>
<feature type="domain" description="EGF-like" evidence="17">
    <location>
        <begin position="946"/>
        <end position="982"/>
    </location>
</feature>
<dbReference type="Proteomes" id="UP000694397">
    <property type="component" value="Chromosome 6"/>
</dbReference>
<evidence type="ECO:0000256" key="15">
    <source>
        <dbReference type="SAM" id="SignalP"/>
    </source>
</evidence>
<feature type="domain" description="EGF-like" evidence="17">
    <location>
        <begin position="99"/>
        <end position="136"/>
    </location>
</feature>
<dbReference type="SMART" id="SM00179">
    <property type="entry name" value="EGF_CA"/>
    <property type="match status" value="17"/>
</dbReference>
<dbReference type="GO" id="GO:0030855">
    <property type="term" value="P:epithelial cell differentiation"/>
    <property type="evidence" value="ECO:0007669"/>
    <property type="project" value="UniProtKB-ARBA"/>
</dbReference>
<feature type="disulfide bond" evidence="13">
    <location>
        <begin position="1209"/>
        <end position="1218"/>
    </location>
</feature>
<dbReference type="InterPro" id="IPR018097">
    <property type="entry name" value="EGF_Ca-bd_CS"/>
</dbReference>
<sequence>MSPAALHALITLVLTKLGGVWGNFGVILSRTGIFCSESSDKCLSSPCQNGATCVDTMDDYVCLCPREPVMYMGKDCAELYDGCAFAPCANCTSTPGTQEYHCCASRPCEEPRSRCVDRVDGYTCHCPRGRTGDSCLDVSEECVDQPCLNGATCLEQHDGFECECPPGYGGIRCHEDVDECQSRPCRNGAICQDAINAYRCFCVPGFQGYNCEIDINECASRPCKNNGSCINGKDRYACVCQPGYTGMFLYIGNAECETAMTTDGVPLYSAPSPGMNCELEIDECSSSPCQNGATCQDHLDLYECDCSDTGFTGPQCEEDIPECASNPCQHNSTCEEGVNQYRCQCWPGYEGKHCEVDIDECAEEPCENGGECFQWSHKAQYSTLLGRDREFSYADAAGYLCRCQPGFTGENCSVDIDECVSQPCHNGGTCEDLVNGYACVCQPGFTDTDCQVNIDECEGHPCQNRAICKDAVADYICHCPEALPGDTYWGGHDCDIPLMGCVGHQCENGATCQPQLEADGKHGYSCHCPPGFYGDHCHTPTTFSFSTPGFMIIKVPLTNRTRRHLAVSQSGVQLRFRTTLPNMVVLYRGDVDDYLSLEIVGGGLLARAAMAGGKQLEVSLPGPVHDGRWHQASVTIGQTLVLELSGAGCKPGDCMMEDTSDLWDSFHIPWSFTQLFVGGAPAEFLGNTENEIGFIGCMEDLLVDSLPILPQSLSQDKAWDMELGCSKTEWCQLDPCSGHGHCVDLWTTFFCECYRPFHGESCSEGKNLRFLLLTFHSNSLCLPSHGSNFTISLFLRSLKQDGLVFQLRHEDEAYLTVYLKMGQVSIDTLSAPPVAAPVFVTTGERQLLEVEFHQGQVFFSQGGILHYQLDDIPVVFVEAGDIAYVGGLPPGEDVEAWGGSFKGCLQDVRLDNVRLDIDPWNSTLNPTDEESYLPHDIDNVEPGCVTDDTCQAEPCLNGGKCTVTWNNFVCFCTVNFTGRTCETRMWCPSKPCAKGGHCMDLPGGYECITEATFENNNLQYTAKGSLVSPVTGMAMALRTRAENGLLLEASSGEEFLRLSLLNGYLLMEMYSRTNKEVFSLAGETAVADGHWHQVHISAMDPQQETSVWAITLDSRTKASRTHASTNLNFLNESKVSLAQSFTGCLGEVRIGDVYLPFVDDLNPPQRSRFFRQGGVDAQVGCISPPVCLSQPCLNHGTCEDMFGLFRCICAPGWDGKYCQDNMDDCASTPCIHGSCYDLLADYECECLPGYGGKACEEDVDDCQGHGCQNGGSCVDGLDSYTCICPPDFSGPLCQWRFPPLQCKTDVNCVHGICHDEPWGARCTCKAGYTGDRCQAEINECESNPCQHGGSCLDRINRFQCVCLPGFMGSQCESSRQEQKERVPWMVVVVPLVSFCVLLGAIGLAYIMLTARRKRQSEGIYSPSQQEVAGARLEMESMLKVPPEERLI</sequence>
<evidence type="ECO:0000256" key="1">
    <source>
        <dbReference type="ARBA" id="ARBA00004479"/>
    </source>
</evidence>
<evidence type="ECO:0000256" key="9">
    <source>
        <dbReference type="ARBA" id="ARBA00022989"/>
    </source>
</evidence>
<feature type="domain" description="EGF-like" evidence="17">
    <location>
        <begin position="1258"/>
        <end position="1294"/>
    </location>
</feature>
<feature type="disulfide bond" evidence="13">
    <location>
        <begin position="1225"/>
        <end position="1235"/>
    </location>
</feature>
<dbReference type="CDD" id="cd00054">
    <property type="entry name" value="EGF_CA"/>
    <property type="match status" value="15"/>
</dbReference>
<evidence type="ECO:0000256" key="8">
    <source>
        <dbReference type="ARBA" id="ARBA00022737"/>
    </source>
</evidence>
<feature type="domain" description="EGF-like" evidence="17">
    <location>
        <begin position="214"/>
        <end position="257"/>
    </location>
</feature>
<feature type="disulfide bond" evidence="13">
    <location>
        <begin position="441"/>
        <end position="450"/>
    </location>
</feature>
<evidence type="ECO:0000256" key="10">
    <source>
        <dbReference type="ARBA" id="ARBA00023136"/>
    </source>
</evidence>
<feature type="domain" description="EGF-like" evidence="17">
    <location>
        <begin position="415"/>
        <end position="451"/>
    </location>
</feature>
<dbReference type="InterPro" id="IPR000742">
    <property type="entry name" value="EGF"/>
</dbReference>
<dbReference type="FunFam" id="2.10.25.10:FF:000796">
    <property type="entry name" value="Crumbs cell polarity complex component 2b"/>
    <property type="match status" value="1"/>
</dbReference>
<evidence type="ECO:0000256" key="5">
    <source>
        <dbReference type="ARBA" id="ARBA00022536"/>
    </source>
</evidence>
<feature type="domain" description="EGF-like" evidence="17">
    <location>
        <begin position="727"/>
        <end position="763"/>
    </location>
</feature>
<organism evidence="18 19">
    <name type="scientific">Scleropages formosus</name>
    <name type="common">Asian bonytongue</name>
    <name type="synonym">Osteoglossum formosum</name>
    <dbReference type="NCBI Taxonomy" id="113540"/>
    <lineage>
        <taxon>Eukaryota</taxon>
        <taxon>Metazoa</taxon>
        <taxon>Chordata</taxon>
        <taxon>Craniata</taxon>
        <taxon>Vertebrata</taxon>
        <taxon>Euteleostomi</taxon>
        <taxon>Actinopterygii</taxon>
        <taxon>Neopterygii</taxon>
        <taxon>Teleostei</taxon>
        <taxon>Osteoglossocephala</taxon>
        <taxon>Osteoglossomorpha</taxon>
        <taxon>Osteoglossiformes</taxon>
        <taxon>Osteoglossidae</taxon>
        <taxon>Scleropages</taxon>
    </lineage>
</organism>
<dbReference type="FunFam" id="2.10.25.10:FF:000208">
    <property type="entry name" value="Crumbs 2, cell polarity complex component"/>
    <property type="match status" value="1"/>
</dbReference>
<feature type="domain" description="EGF-like" evidence="17">
    <location>
        <begin position="138"/>
        <end position="174"/>
    </location>
</feature>
<dbReference type="InterPro" id="IPR001881">
    <property type="entry name" value="EGF-like_Ca-bd_dom"/>
</dbReference>
<evidence type="ECO:0000256" key="7">
    <source>
        <dbReference type="ARBA" id="ARBA00022729"/>
    </source>
</evidence>
<feature type="domain" description="EGF-like" evidence="17">
    <location>
        <begin position="280"/>
        <end position="317"/>
    </location>
</feature>
<keyword evidence="6 14" id="KW-0812">Transmembrane</keyword>
<feature type="disulfide bond" evidence="13">
    <location>
        <begin position="528"/>
        <end position="537"/>
    </location>
</feature>
<dbReference type="GO" id="GO:0005112">
    <property type="term" value="F:Notch binding"/>
    <property type="evidence" value="ECO:0007669"/>
    <property type="project" value="TreeGrafter"/>
</dbReference>
<comment type="caution">
    <text evidence="13">Lacks conserved residue(s) required for the propagation of feature annotation.</text>
</comment>
<feature type="disulfide bond" evidence="13">
    <location>
        <begin position="164"/>
        <end position="173"/>
    </location>
</feature>
<feature type="disulfide bond" evidence="13">
    <location>
        <begin position="1246"/>
        <end position="1255"/>
    </location>
</feature>
<protein>
    <submittedName>
        <fullName evidence="18">Crumbs cell polarity complex component 2</fullName>
    </submittedName>
</protein>
<comment type="subcellular location">
    <subcellularLocation>
        <location evidence="1">Membrane</location>
        <topology evidence="1">Single-pass type I membrane protein</topology>
    </subcellularLocation>
    <subcellularLocation>
        <location evidence="2">Secreted</location>
        <location evidence="2">Extracellular space</location>
        <location evidence="2">Extracellular matrix</location>
    </subcellularLocation>
</comment>
<keyword evidence="7 15" id="KW-0732">Signal</keyword>
<proteinExistence type="predicted"/>
<evidence type="ECO:0000313" key="18">
    <source>
        <dbReference type="Ensembl" id="ENSSFOP00015022788.2"/>
    </source>
</evidence>
<feature type="signal peptide" evidence="15">
    <location>
        <begin position="1"/>
        <end position="22"/>
    </location>
</feature>
<dbReference type="Ensembl" id="ENSSFOT00015023039.2">
    <property type="protein sequence ID" value="ENSSFOP00015022788.2"/>
    <property type="gene ID" value="ENSSFOG00015014561.2"/>
</dbReference>
<dbReference type="PANTHER" id="PTHR12916:SF4">
    <property type="entry name" value="UNINFLATABLE, ISOFORM C"/>
    <property type="match status" value="1"/>
</dbReference>
<keyword evidence="3" id="KW-0964">Secreted</keyword>
<dbReference type="GO" id="GO:0007219">
    <property type="term" value="P:Notch signaling pathway"/>
    <property type="evidence" value="ECO:0007669"/>
    <property type="project" value="TreeGrafter"/>
</dbReference>
<feature type="disulfide bond" evidence="13">
    <location>
        <begin position="1362"/>
        <end position="1371"/>
    </location>
</feature>
<dbReference type="GO" id="GO:0007399">
    <property type="term" value="P:nervous system development"/>
    <property type="evidence" value="ECO:0007669"/>
    <property type="project" value="UniProtKB-ARBA"/>
</dbReference>
<feature type="domain" description="Laminin G" evidence="16">
    <location>
        <begin position="760"/>
        <end position="944"/>
    </location>
</feature>
<feature type="domain" description="EGF-like" evidence="17">
    <location>
        <begin position="38"/>
        <end position="77"/>
    </location>
</feature>
<keyword evidence="11 13" id="KW-1015">Disulfide bond</keyword>
<dbReference type="InterPro" id="IPR013320">
    <property type="entry name" value="ConA-like_dom_sf"/>
</dbReference>
<feature type="domain" description="EGF-like" evidence="17">
    <location>
        <begin position="319"/>
        <end position="355"/>
    </location>
</feature>
<dbReference type="FunFam" id="2.10.25.10:FF:000143">
    <property type="entry name" value="Protein crumbs 1"/>
    <property type="match status" value="2"/>
</dbReference>
<evidence type="ECO:0000256" key="6">
    <source>
        <dbReference type="ARBA" id="ARBA00022692"/>
    </source>
</evidence>
<gene>
    <name evidence="18" type="primary">CRB2</name>
    <name evidence="18" type="synonym">crb2a</name>
</gene>
<keyword evidence="12" id="KW-0325">Glycoprotein</keyword>
<dbReference type="Pfam" id="PF12661">
    <property type="entry name" value="hEGF"/>
    <property type="match status" value="4"/>
</dbReference>
<feature type="disulfide bond" evidence="13">
    <location>
        <begin position="753"/>
        <end position="762"/>
    </location>
</feature>
<feature type="disulfide bond" evidence="13">
    <location>
        <begin position="345"/>
        <end position="354"/>
    </location>
</feature>
<dbReference type="InterPro" id="IPR001791">
    <property type="entry name" value="Laminin_G"/>
</dbReference>
<feature type="disulfide bond" evidence="13">
    <location>
        <begin position="403"/>
        <end position="412"/>
    </location>
</feature>
<dbReference type="PROSITE" id="PS01187">
    <property type="entry name" value="EGF_CA"/>
    <property type="match status" value="5"/>
</dbReference>
<dbReference type="GO" id="GO:0051241">
    <property type="term" value="P:negative regulation of multicellular organismal process"/>
    <property type="evidence" value="ECO:0007669"/>
    <property type="project" value="UniProtKB-ARBA"/>
</dbReference>
<feature type="disulfide bond" evidence="13">
    <location>
        <begin position="202"/>
        <end position="211"/>
    </location>
</feature>
<dbReference type="FunFam" id="2.10.25.10:FF:000109">
    <property type="entry name" value="Notch homolog 4, [Drosophila]"/>
    <property type="match status" value="1"/>
</dbReference>
<dbReference type="CDD" id="cd00110">
    <property type="entry name" value="LamG"/>
    <property type="match status" value="3"/>
</dbReference>
<dbReference type="PROSITE" id="PS01186">
    <property type="entry name" value="EGF_2"/>
    <property type="match status" value="11"/>
</dbReference>
<evidence type="ECO:0000256" key="3">
    <source>
        <dbReference type="ARBA" id="ARBA00022525"/>
    </source>
</evidence>
<dbReference type="PANTHER" id="PTHR12916">
    <property type="entry name" value="CYTOCHROME C OXIDASE POLYPEPTIDE VIC-2"/>
    <property type="match status" value="1"/>
</dbReference>
<feature type="disulfide bond" evidence="13">
    <location>
        <begin position="972"/>
        <end position="981"/>
    </location>
</feature>
<feature type="disulfide bond" evidence="13">
    <location>
        <begin position="1324"/>
        <end position="1333"/>
    </location>
</feature>
<evidence type="ECO:0000256" key="13">
    <source>
        <dbReference type="PROSITE-ProRule" id="PRU00076"/>
    </source>
</evidence>
<dbReference type="PRINTS" id="PR00010">
    <property type="entry name" value="EGFBLOOD"/>
</dbReference>
<dbReference type="SMART" id="SM00181">
    <property type="entry name" value="EGF"/>
    <property type="match status" value="18"/>
</dbReference>
<evidence type="ECO:0000256" key="12">
    <source>
        <dbReference type="ARBA" id="ARBA00023180"/>
    </source>
</evidence>
<dbReference type="Gene3D" id="2.60.120.200">
    <property type="match status" value="3"/>
</dbReference>
<dbReference type="GeneTree" id="ENSGT00950000183101"/>
<dbReference type="GO" id="GO:0048863">
    <property type="term" value="P:stem cell differentiation"/>
    <property type="evidence" value="ECO:0007669"/>
    <property type="project" value="UniProtKB-ARBA"/>
</dbReference>
<dbReference type="FunFam" id="2.10.25.10:FF:000575">
    <property type="entry name" value="Crumbs, isoform C"/>
    <property type="match status" value="1"/>
</dbReference>
<feature type="domain" description="EGF-like" evidence="17">
    <location>
        <begin position="176"/>
        <end position="212"/>
    </location>
</feature>
<dbReference type="OrthoDB" id="283575at2759"/>
<dbReference type="Pfam" id="PF02210">
    <property type="entry name" value="Laminin_G_2"/>
    <property type="match status" value="3"/>
</dbReference>
<evidence type="ECO:0000259" key="17">
    <source>
        <dbReference type="PROSITE" id="PS50026"/>
    </source>
</evidence>
<reference evidence="18" key="2">
    <citation type="submission" date="2025-08" db="UniProtKB">
        <authorList>
            <consortium name="Ensembl"/>
        </authorList>
    </citation>
    <scope>IDENTIFICATION</scope>
</reference>
<feature type="domain" description="EGF-like" evidence="17">
    <location>
        <begin position="497"/>
        <end position="538"/>
    </location>
</feature>
<dbReference type="FunFam" id="2.10.25.10:FF:000006">
    <property type="entry name" value="Versican core protein-like isoform 1"/>
    <property type="match status" value="1"/>
</dbReference>
<dbReference type="Pfam" id="PF00008">
    <property type="entry name" value="EGF"/>
    <property type="match status" value="11"/>
</dbReference>
<dbReference type="GO" id="GO:0016020">
    <property type="term" value="C:membrane"/>
    <property type="evidence" value="ECO:0007669"/>
    <property type="project" value="UniProtKB-SubCell"/>
</dbReference>
<dbReference type="FunFam" id="2.10.25.10:FF:000029">
    <property type="entry name" value="neurexin-1 isoform X1"/>
    <property type="match status" value="1"/>
</dbReference>
<feature type="domain" description="Laminin G" evidence="16">
    <location>
        <begin position="1010"/>
        <end position="1181"/>
    </location>
</feature>
<feature type="domain" description="Laminin G" evidence="16">
    <location>
        <begin position="542"/>
        <end position="725"/>
    </location>
</feature>
<evidence type="ECO:0000313" key="19">
    <source>
        <dbReference type="Proteomes" id="UP000694397"/>
    </source>
</evidence>
<dbReference type="FunFam" id="2.10.25.10:FF:000123">
    <property type="entry name" value="Crumbs homolog 1 (Drosophila)"/>
    <property type="match status" value="1"/>
</dbReference>
<dbReference type="GO" id="GO:0003008">
    <property type="term" value="P:system process"/>
    <property type="evidence" value="ECO:0007669"/>
    <property type="project" value="UniProtKB-ARBA"/>
</dbReference>
<feature type="domain" description="EGF-like" evidence="17">
    <location>
        <begin position="357"/>
        <end position="413"/>
    </location>
</feature>
<evidence type="ECO:0000256" key="11">
    <source>
        <dbReference type="ARBA" id="ARBA00023157"/>
    </source>
</evidence>
<dbReference type="GO" id="GO:0019904">
    <property type="term" value="F:protein domain specific binding"/>
    <property type="evidence" value="ECO:0007669"/>
    <property type="project" value="UniProtKB-ARBA"/>
</dbReference>
<dbReference type="PRINTS" id="PR01983">
    <property type="entry name" value="NOTCH"/>
</dbReference>
<feature type="domain" description="EGF-like" evidence="17">
    <location>
        <begin position="1336"/>
        <end position="1372"/>
    </location>
</feature>
<dbReference type="GO" id="GO:0048646">
    <property type="term" value="P:anatomical structure formation involved in morphogenesis"/>
    <property type="evidence" value="ECO:0007669"/>
    <property type="project" value="UniProtKB-ARBA"/>
</dbReference>
<name>A0A8C9RND6_SCLFO</name>
<evidence type="ECO:0000256" key="4">
    <source>
        <dbReference type="ARBA" id="ARBA00022530"/>
    </source>
</evidence>
<accession>A0A8C9RND6</accession>
<dbReference type="FunFam" id="2.10.25.10:FF:000012">
    <property type="entry name" value="Delta-like protein"/>
    <property type="match status" value="1"/>
</dbReference>
<dbReference type="InterPro" id="IPR013032">
    <property type="entry name" value="EGF-like_CS"/>
</dbReference>
<feature type="chain" id="PRO_5034753686" evidence="15">
    <location>
        <begin position="23"/>
        <end position="1447"/>
    </location>
</feature>
<reference evidence="18" key="3">
    <citation type="submission" date="2025-09" db="UniProtKB">
        <authorList>
            <consortium name="Ensembl"/>
        </authorList>
    </citation>
    <scope>IDENTIFICATION</scope>
</reference>
<feature type="domain" description="EGF-like" evidence="17">
    <location>
        <begin position="1183"/>
        <end position="1219"/>
    </location>
</feature>
<feature type="domain" description="EGF-like" evidence="17">
    <location>
        <begin position="1221"/>
        <end position="1256"/>
    </location>
</feature>
<dbReference type="Gene3D" id="2.10.25.10">
    <property type="entry name" value="Laminin"/>
    <property type="match status" value="18"/>
</dbReference>
<evidence type="ECO:0000259" key="16">
    <source>
        <dbReference type="PROSITE" id="PS50025"/>
    </source>
</evidence>
<dbReference type="GO" id="GO:0030097">
    <property type="term" value="P:hemopoiesis"/>
    <property type="evidence" value="ECO:0007669"/>
    <property type="project" value="UniProtKB-ARBA"/>
</dbReference>
<dbReference type="GO" id="GO:0035282">
    <property type="term" value="P:segmentation"/>
    <property type="evidence" value="ECO:0007669"/>
    <property type="project" value="UniProtKB-ARBA"/>
</dbReference>
<feature type="disulfide bond" evidence="13">
    <location>
        <begin position="1284"/>
        <end position="1293"/>
    </location>
</feature>
<keyword evidence="19" id="KW-1185">Reference proteome</keyword>
<dbReference type="GO" id="GO:0051240">
    <property type="term" value="P:positive regulation of multicellular organismal process"/>
    <property type="evidence" value="ECO:0007669"/>
    <property type="project" value="UniProtKB-ARBA"/>
</dbReference>
<evidence type="ECO:0000256" key="14">
    <source>
        <dbReference type="SAM" id="Phobius"/>
    </source>
</evidence>
<dbReference type="PROSITE" id="PS50026">
    <property type="entry name" value="EGF_3"/>
    <property type="match status" value="18"/>
</dbReference>
<feature type="domain" description="EGF-like" evidence="17">
    <location>
        <begin position="1298"/>
        <end position="1334"/>
    </location>
</feature>
<keyword evidence="5 13" id="KW-0245">EGF-like domain</keyword>